<dbReference type="EMBL" id="JPKY01000007">
    <property type="protein sequence ID" value="KFH47734.1"/>
    <property type="molecule type" value="Genomic_DNA"/>
</dbReference>
<evidence type="ECO:0000313" key="2">
    <source>
        <dbReference type="Proteomes" id="UP000029964"/>
    </source>
</evidence>
<comment type="caution">
    <text evidence="1">The sequence shown here is derived from an EMBL/GenBank/DDBJ whole genome shotgun (WGS) entry which is preliminary data.</text>
</comment>
<gene>
    <name evidence="1" type="ORF">ACRE_012900</name>
</gene>
<sequence length="62" mass="6759">MPPSLDVLRLETVDPADNDMEPPGSAFTHLLNYLDRVDLGNTRTLSNHTPGDDIIAQLDLTG</sequence>
<dbReference type="Proteomes" id="UP000029964">
    <property type="component" value="Unassembled WGS sequence"/>
</dbReference>
<dbReference type="HOGENOM" id="CLU_2903638_0_0_1"/>
<proteinExistence type="predicted"/>
<dbReference type="AlphaFoldDB" id="A0A086TEF2"/>
<evidence type="ECO:0000313" key="1">
    <source>
        <dbReference type="EMBL" id="KFH47734.1"/>
    </source>
</evidence>
<reference evidence="2" key="1">
    <citation type="journal article" date="2014" name="Genome Announc.">
        <title>Genome sequence and annotation of Acremonium chrysogenum, producer of the beta-lactam antibiotic cephalosporin C.</title>
        <authorList>
            <person name="Terfehr D."/>
            <person name="Dahlmann T.A."/>
            <person name="Specht T."/>
            <person name="Zadra I."/>
            <person name="Kuernsteiner H."/>
            <person name="Kueck U."/>
        </authorList>
    </citation>
    <scope>NUCLEOTIDE SEQUENCE [LARGE SCALE GENOMIC DNA]</scope>
    <source>
        <strain evidence="2">ATCC 11550 / CBS 779.69 / DSM 880 / IAM 14645 / JCM 23072 / IMI 49137</strain>
    </source>
</reference>
<organism evidence="1 2">
    <name type="scientific">Hapsidospora chrysogenum (strain ATCC 11550 / CBS 779.69 / DSM 880 / IAM 14645 / JCM 23072 / IMI 49137)</name>
    <name type="common">Acremonium chrysogenum</name>
    <dbReference type="NCBI Taxonomy" id="857340"/>
    <lineage>
        <taxon>Eukaryota</taxon>
        <taxon>Fungi</taxon>
        <taxon>Dikarya</taxon>
        <taxon>Ascomycota</taxon>
        <taxon>Pezizomycotina</taxon>
        <taxon>Sordariomycetes</taxon>
        <taxon>Hypocreomycetidae</taxon>
        <taxon>Hypocreales</taxon>
        <taxon>Bionectriaceae</taxon>
        <taxon>Hapsidospora</taxon>
    </lineage>
</organism>
<dbReference type="STRING" id="857340.A0A086TEF2"/>
<name>A0A086TEF2_HAPC1</name>
<protein>
    <submittedName>
        <fullName evidence="1">Uncharacterized protein</fullName>
    </submittedName>
</protein>
<accession>A0A086TEF2</accession>
<keyword evidence="2" id="KW-1185">Reference proteome</keyword>